<feature type="transmembrane region" description="Helical" evidence="1">
    <location>
        <begin position="6"/>
        <end position="26"/>
    </location>
</feature>
<keyword evidence="1" id="KW-0472">Membrane</keyword>
<dbReference type="Proteomes" id="UP000295310">
    <property type="component" value="Unassembled WGS sequence"/>
</dbReference>
<organism evidence="2 3">
    <name type="scientific">Macrococcus brunensis</name>
    <dbReference type="NCBI Taxonomy" id="198483"/>
    <lineage>
        <taxon>Bacteria</taxon>
        <taxon>Bacillati</taxon>
        <taxon>Bacillota</taxon>
        <taxon>Bacilli</taxon>
        <taxon>Bacillales</taxon>
        <taxon>Staphylococcaceae</taxon>
        <taxon>Macrococcus</taxon>
    </lineage>
</organism>
<evidence type="ECO:0000256" key="1">
    <source>
        <dbReference type="SAM" id="Phobius"/>
    </source>
</evidence>
<protein>
    <submittedName>
        <fullName evidence="2">Uncharacterized protein</fullName>
    </submittedName>
</protein>
<gene>
    <name evidence="2" type="ORF">ERX27_09855</name>
</gene>
<keyword evidence="1" id="KW-0812">Transmembrane</keyword>
<comment type="caution">
    <text evidence="2">The sequence shown here is derived from an EMBL/GenBank/DDBJ whole genome shotgun (WGS) entry which is preliminary data.</text>
</comment>
<sequence>MDDFKLLIIEIVLVSILIPLFIYIYNRFSRVKLDKKYSLTKSLNLNHSLIEDNMKWSYGQVQFNINFINKSKNNKIIKIKELEFETVNYELIEFDNIIFDYTIKFENGSFIGRNEKIDRFYLYIINNGTSQSKSENLLISVFGDEKLLFNKTKEILLSRGEIQEAIQVSLNDHSLIDNFNECEYKNLILKITYKDITEEIRIKFSNGKFVYSSPQLGAGSGVTSGNIIDLVINKNEKNYNYEPLKIEKDSSEKLKIKVFSENSASFDFIIHFKRKVIKERVTIKVPVYNIINYESKLLPFSSFSEFMLKNNIKKFELSDSLIDTSSLYFYRINNYLEKQNQSF</sequence>
<evidence type="ECO:0000313" key="3">
    <source>
        <dbReference type="Proteomes" id="UP000295310"/>
    </source>
</evidence>
<accession>A0A4R6BB33</accession>
<reference evidence="2 3" key="1">
    <citation type="submission" date="2019-01" db="EMBL/GenBank/DDBJ databases">
        <title>Draft genome sequences of the type strains of six Macrococcus species.</title>
        <authorList>
            <person name="Mazhar S."/>
            <person name="Altermann E."/>
            <person name="Hill C."/>
            <person name="Mcauliffe O."/>
        </authorList>
    </citation>
    <scope>NUCLEOTIDE SEQUENCE [LARGE SCALE GENOMIC DNA]</scope>
    <source>
        <strain evidence="2 3">CCM4811</strain>
    </source>
</reference>
<proteinExistence type="predicted"/>
<dbReference type="AlphaFoldDB" id="A0A4R6BB33"/>
<keyword evidence="1" id="KW-1133">Transmembrane helix</keyword>
<dbReference type="RefSeq" id="WP_133432659.1">
    <property type="nucleotide sequence ID" value="NZ_SCWA01000021.1"/>
</dbReference>
<evidence type="ECO:0000313" key="2">
    <source>
        <dbReference type="EMBL" id="TDL94172.1"/>
    </source>
</evidence>
<name>A0A4R6BB33_9STAP</name>
<dbReference type="EMBL" id="SCWA01000021">
    <property type="protein sequence ID" value="TDL94172.1"/>
    <property type="molecule type" value="Genomic_DNA"/>
</dbReference>
<keyword evidence="3" id="KW-1185">Reference proteome</keyword>